<keyword evidence="3" id="KW-0238">DNA-binding</keyword>
<dbReference type="InterPro" id="IPR036390">
    <property type="entry name" value="WH_DNA-bd_sf"/>
</dbReference>
<dbReference type="GO" id="GO:0003700">
    <property type="term" value="F:DNA-binding transcription factor activity"/>
    <property type="evidence" value="ECO:0007669"/>
    <property type="project" value="InterPro"/>
</dbReference>
<dbReference type="SUPFAM" id="SSF53850">
    <property type="entry name" value="Periplasmic binding protein-like II"/>
    <property type="match status" value="1"/>
</dbReference>
<dbReference type="PRINTS" id="PR00039">
    <property type="entry name" value="HTHLYSR"/>
</dbReference>
<dbReference type="PROSITE" id="PS50931">
    <property type="entry name" value="HTH_LYSR"/>
    <property type="match status" value="1"/>
</dbReference>
<dbReference type="GO" id="GO:0006351">
    <property type="term" value="P:DNA-templated transcription"/>
    <property type="evidence" value="ECO:0007669"/>
    <property type="project" value="TreeGrafter"/>
</dbReference>
<dbReference type="Gene3D" id="1.10.10.10">
    <property type="entry name" value="Winged helix-like DNA-binding domain superfamily/Winged helix DNA-binding domain"/>
    <property type="match status" value="1"/>
</dbReference>
<dbReference type="CDD" id="cd08474">
    <property type="entry name" value="PBP2_CrgA_like_5"/>
    <property type="match status" value="1"/>
</dbReference>
<keyword evidence="2" id="KW-0805">Transcription regulation</keyword>
<name>A0A211ZVP1_9PROT</name>
<dbReference type="EMBL" id="NHON01000001">
    <property type="protein sequence ID" value="OWJ69226.1"/>
    <property type="molecule type" value="Genomic_DNA"/>
</dbReference>
<dbReference type="GO" id="GO:0043565">
    <property type="term" value="F:sequence-specific DNA binding"/>
    <property type="evidence" value="ECO:0007669"/>
    <property type="project" value="TreeGrafter"/>
</dbReference>
<dbReference type="InterPro" id="IPR058163">
    <property type="entry name" value="LysR-type_TF_proteobact-type"/>
</dbReference>
<organism evidence="6 7">
    <name type="scientific">Inquilinus limosus</name>
    <dbReference type="NCBI Taxonomy" id="171674"/>
    <lineage>
        <taxon>Bacteria</taxon>
        <taxon>Pseudomonadati</taxon>
        <taxon>Pseudomonadota</taxon>
        <taxon>Alphaproteobacteria</taxon>
        <taxon>Rhodospirillales</taxon>
        <taxon>Rhodospirillaceae</taxon>
        <taxon>Inquilinus</taxon>
    </lineage>
</organism>
<sequence length="306" mass="34121">MPRDQINELTAFLTVARERSFTRAAAELGVTPSALSHRIKGLEDRLGLRLLSRTTRNVAPTEAGERLQRQVGPLFDQIATEIDAVSSLRDKPAGSIRITCTDHHIEAIFRPRLGAFLQRYPDIRVELDMNYTLVDIVAERFDAGVRIGEALEKDMVATRIGPDWRFSVVGSPAYFARRPPPATPRDLANHNCINIRMATAGGNLRWEFRSPDGRDLNVRVEGQATFNTSGAAVNGAVDGLGVGFVPQEQAAPYLVDGRLIEVLADWCPFHEGCYLYYPSRKQNSPAFSAFIEAMRYRGPRRYGEEC</sequence>
<protein>
    <submittedName>
        <fullName evidence="6">LysR family transcriptional regulator</fullName>
    </submittedName>
</protein>
<gene>
    <name evidence="6" type="ORF">BWR60_01455</name>
</gene>
<dbReference type="SUPFAM" id="SSF46785">
    <property type="entry name" value="Winged helix' DNA-binding domain"/>
    <property type="match status" value="1"/>
</dbReference>
<dbReference type="FunFam" id="3.40.190.290:FF:000012">
    <property type="entry name" value="Transcriptional regulator, LysR family"/>
    <property type="match status" value="1"/>
</dbReference>
<comment type="similarity">
    <text evidence="1">Belongs to the LysR transcriptional regulatory family.</text>
</comment>
<dbReference type="RefSeq" id="WP_088149214.1">
    <property type="nucleotide sequence ID" value="NZ_NHON01000001.1"/>
</dbReference>
<comment type="caution">
    <text evidence="6">The sequence shown here is derived from an EMBL/GenBank/DDBJ whole genome shotgun (WGS) entry which is preliminary data.</text>
</comment>
<dbReference type="PANTHER" id="PTHR30537:SF1">
    <property type="entry name" value="HTH-TYPE TRANSCRIPTIONAL REGULATOR PGRR"/>
    <property type="match status" value="1"/>
</dbReference>
<evidence type="ECO:0000313" key="6">
    <source>
        <dbReference type="EMBL" id="OWJ69226.1"/>
    </source>
</evidence>
<dbReference type="FunFam" id="1.10.10.10:FF:000001">
    <property type="entry name" value="LysR family transcriptional regulator"/>
    <property type="match status" value="1"/>
</dbReference>
<keyword evidence="4" id="KW-0804">Transcription</keyword>
<dbReference type="Proteomes" id="UP000196655">
    <property type="component" value="Unassembled WGS sequence"/>
</dbReference>
<dbReference type="Gene3D" id="3.40.190.290">
    <property type="match status" value="1"/>
</dbReference>
<dbReference type="InterPro" id="IPR036388">
    <property type="entry name" value="WH-like_DNA-bd_sf"/>
</dbReference>
<dbReference type="OrthoDB" id="9812435at2"/>
<reference evidence="7" key="1">
    <citation type="submission" date="2017-05" db="EMBL/GenBank/DDBJ databases">
        <authorList>
            <person name="Macchi M."/>
            <person name="Festa S."/>
            <person name="Coppotelli B.M."/>
            <person name="Morelli I.S."/>
        </authorList>
    </citation>
    <scope>NUCLEOTIDE SEQUENCE [LARGE SCALE GENOMIC DNA]</scope>
    <source>
        <strain evidence="7">I</strain>
    </source>
</reference>
<evidence type="ECO:0000313" key="7">
    <source>
        <dbReference type="Proteomes" id="UP000196655"/>
    </source>
</evidence>
<evidence type="ECO:0000256" key="3">
    <source>
        <dbReference type="ARBA" id="ARBA00023125"/>
    </source>
</evidence>
<dbReference type="InterPro" id="IPR000847">
    <property type="entry name" value="LysR_HTH_N"/>
</dbReference>
<evidence type="ECO:0000256" key="2">
    <source>
        <dbReference type="ARBA" id="ARBA00023015"/>
    </source>
</evidence>
<evidence type="ECO:0000256" key="1">
    <source>
        <dbReference type="ARBA" id="ARBA00009437"/>
    </source>
</evidence>
<dbReference type="InterPro" id="IPR005119">
    <property type="entry name" value="LysR_subst-bd"/>
</dbReference>
<evidence type="ECO:0000256" key="4">
    <source>
        <dbReference type="ARBA" id="ARBA00023163"/>
    </source>
</evidence>
<evidence type="ECO:0000259" key="5">
    <source>
        <dbReference type="PROSITE" id="PS50931"/>
    </source>
</evidence>
<keyword evidence="7" id="KW-1185">Reference proteome</keyword>
<dbReference type="AlphaFoldDB" id="A0A211ZVP1"/>
<dbReference type="Pfam" id="PF00126">
    <property type="entry name" value="HTH_1"/>
    <property type="match status" value="1"/>
</dbReference>
<proteinExistence type="inferred from homology"/>
<dbReference type="Pfam" id="PF03466">
    <property type="entry name" value="LysR_substrate"/>
    <property type="match status" value="1"/>
</dbReference>
<dbReference type="PANTHER" id="PTHR30537">
    <property type="entry name" value="HTH-TYPE TRANSCRIPTIONAL REGULATOR"/>
    <property type="match status" value="1"/>
</dbReference>
<accession>A0A211ZVP1</accession>
<feature type="domain" description="HTH lysR-type" evidence="5">
    <location>
        <begin position="4"/>
        <end position="61"/>
    </location>
</feature>